<dbReference type="AlphaFoldDB" id="A0ABD6HDN7"/>
<dbReference type="SUPFAM" id="SSF52540">
    <property type="entry name" value="P-loop containing nucleoside triphosphate hydrolases"/>
    <property type="match status" value="1"/>
</dbReference>
<reference evidence="4 5" key="1">
    <citation type="submission" date="2019-11" db="EMBL/GenBank/DDBJ databases">
        <title>Whole-genome sequencing of Allorhizobium vitis.</title>
        <authorList>
            <person name="Gan H.M."/>
            <person name="Savka M.A."/>
        </authorList>
    </citation>
    <scope>NUCLEOTIDE SEQUENCE [LARGE SCALE GENOMIC DNA]</scope>
    <source>
        <strain evidence="3 5">RF2/1</strain>
        <strain evidence="2 4">T1/7</strain>
    </source>
</reference>
<evidence type="ECO:0000313" key="4">
    <source>
        <dbReference type="Proteomes" id="UP000179454"/>
    </source>
</evidence>
<dbReference type="Gene3D" id="3.40.50.300">
    <property type="entry name" value="P-loop containing nucleotide triphosphate hydrolases"/>
    <property type="match status" value="1"/>
</dbReference>
<dbReference type="Pfam" id="PF07931">
    <property type="entry name" value="CPT"/>
    <property type="match status" value="1"/>
</dbReference>
<dbReference type="InterPro" id="IPR027417">
    <property type="entry name" value="P-loop_NTPase"/>
</dbReference>
<evidence type="ECO:0000313" key="3">
    <source>
        <dbReference type="EMBL" id="MUP12778.1"/>
    </source>
</evidence>
<accession>A0ABD6HDN7</accession>
<keyword evidence="4" id="KW-1185">Reference proteome</keyword>
<feature type="region of interest" description="Disordered" evidence="1">
    <location>
        <begin position="14"/>
        <end position="38"/>
    </location>
</feature>
<protein>
    <submittedName>
        <fullName evidence="3">Chloramphenicol phosphotransferase</fullName>
    </submittedName>
</protein>
<organism evidence="3 5">
    <name type="scientific">Agrobacterium vitis</name>
    <name type="common">Rhizobium vitis</name>
    <dbReference type="NCBI Taxonomy" id="373"/>
    <lineage>
        <taxon>Bacteria</taxon>
        <taxon>Pseudomonadati</taxon>
        <taxon>Pseudomonadota</taxon>
        <taxon>Alphaproteobacteria</taxon>
        <taxon>Hyphomicrobiales</taxon>
        <taxon>Rhizobiaceae</taxon>
        <taxon>Rhizobium/Agrobacterium group</taxon>
        <taxon>Agrobacterium</taxon>
    </lineage>
</organism>
<dbReference type="Proteomes" id="UP000179454">
    <property type="component" value="Unassembled WGS sequence"/>
</dbReference>
<feature type="compositionally biased region" description="Basic residues" evidence="1">
    <location>
        <begin position="21"/>
        <end position="32"/>
    </location>
</feature>
<gene>
    <name evidence="3" type="ORF">BBK91_023230</name>
    <name evidence="2" type="ORF">BBL17_025515</name>
</gene>
<evidence type="ECO:0000256" key="1">
    <source>
        <dbReference type="SAM" id="MobiDB-lite"/>
    </source>
</evidence>
<comment type="caution">
    <text evidence="3">The sequence shown here is derived from an EMBL/GenBank/DDBJ whole genome shotgun (WGS) entry which is preliminary data.</text>
</comment>
<evidence type="ECO:0000313" key="5">
    <source>
        <dbReference type="Proteomes" id="UP000179536"/>
    </source>
</evidence>
<dbReference type="EMBL" id="MBFE02000029">
    <property type="protein sequence ID" value="MUO45135.1"/>
    <property type="molecule type" value="Genomic_DNA"/>
</dbReference>
<name>A0ABD6HDN7_AGRVI</name>
<sequence length="259" mass="28940">MARHGRPPWQKWRTDGAALYRHTRPRRQRPPRLYRDRRGVRLDTEREIGSAGQILILNGAPRSGKSSIAKVVLDSFPGLWVNLGVDAQMATISEQHRPGIGLRPGGEHPEKEAVVQQLYAALHETIAAHSRLGINVVVDVGYHQAYSRPLHILDDCARRLAGLPVLFIGVHCALTTIMARRAASPSNGTINYLQGSADDPVPEPVQRWQMAVHEHGPYDLDVDTTDKTPEDCAREILTLLAKDRPQPSFFERRLSLIQT</sequence>
<dbReference type="Proteomes" id="UP000179536">
    <property type="component" value="Unassembled WGS sequence"/>
</dbReference>
<evidence type="ECO:0000313" key="2">
    <source>
        <dbReference type="EMBL" id="MUO45135.1"/>
    </source>
</evidence>
<dbReference type="EMBL" id="MBFA02000021">
    <property type="protein sequence ID" value="MUP12778.1"/>
    <property type="molecule type" value="Genomic_DNA"/>
</dbReference>
<proteinExistence type="predicted"/>